<evidence type="ECO:0000313" key="3">
    <source>
        <dbReference type="Proteomes" id="UP000318288"/>
    </source>
</evidence>
<sequence length="400" mass="42894">MPLNFSRTIDVLASEQVWQYDAVSPDRCGDVAATTYAALHRPDDFPPLGSAIVPGDRVTLAVDPNVPMVAEVVRGVLRAISETEAEGVDVLVWDEATDATIEAIRAELPPTSRVVRHRSADRRSLSYLAADPDADPIYLNRLLVDADFVLPIMAGRPIVKSAPRDVTGIYPWLADSGARARYRDAPPSQSKANAKMAVETTWLLGVQMMVCVVPSIDAMVADVIAGTIPAIDKRLTVETDEEHDFPPPAELVVASLDGDTQQQTWANAARAAVAAVDRVLPGGTIVVWTDINESPSDAMLRQANRDAEEDASNEEAESESDTENSAAKDDDMEFPAWDESIALSRALTDIAAEYRLLIRAAIDDQTIEALGLGSVADGAGLCRLSKSFGGCGVLRAAQFA</sequence>
<gene>
    <name evidence="2" type="ORF">Poly51_10960</name>
</gene>
<dbReference type="Proteomes" id="UP000318288">
    <property type="component" value="Unassembled WGS sequence"/>
</dbReference>
<keyword evidence="3" id="KW-1185">Reference proteome</keyword>
<reference evidence="2 3" key="1">
    <citation type="submission" date="2019-02" db="EMBL/GenBank/DDBJ databases">
        <title>Deep-cultivation of Planctomycetes and their phenomic and genomic characterization uncovers novel biology.</title>
        <authorList>
            <person name="Wiegand S."/>
            <person name="Jogler M."/>
            <person name="Boedeker C."/>
            <person name="Pinto D."/>
            <person name="Vollmers J."/>
            <person name="Rivas-Marin E."/>
            <person name="Kohn T."/>
            <person name="Peeters S.H."/>
            <person name="Heuer A."/>
            <person name="Rast P."/>
            <person name="Oberbeckmann S."/>
            <person name="Bunk B."/>
            <person name="Jeske O."/>
            <person name="Meyerdierks A."/>
            <person name="Storesund J.E."/>
            <person name="Kallscheuer N."/>
            <person name="Luecker S."/>
            <person name="Lage O.M."/>
            <person name="Pohl T."/>
            <person name="Merkel B.J."/>
            <person name="Hornburger P."/>
            <person name="Mueller R.-W."/>
            <person name="Bruemmer F."/>
            <person name="Labrenz M."/>
            <person name="Spormann A.M."/>
            <person name="Op Den Camp H."/>
            <person name="Overmann J."/>
            <person name="Amann R."/>
            <person name="Jetten M.S.M."/>
            <person name="Mascher T."/>
            <person name="Medema M.H."/>
            <person name="Devos D.P."/>
            <person name="Kaster A.-K."/>
            <person name="Ovreas L."/>
            <person name="Rohde M."/>
            <person name="Galperin M.Y."/>
            <person name="Jogler C."/>
        </authorList>
    </citation>
    <scope>NUCLEOTIDE SEQUENCE [LARGE SCALE GENOMIC DNA]</scope>
    <source>
        <strain evidence="2 3">Poly51</strain>
    </source>
</reference>
<evidence type="ECO:0008006" key="4">
    <source>
        <dbReference type="Google" id="ProtNLM"/>
    </source>
</evidence>
<name>A0A5C6FJ27_9BACT</name>
<feature type="compositionally biased region" description="Acidic residues" evidence="1">
    <location>
        <begin position="307"/>
        <end position="322"/>
    </location>
</feature>
<dbReference type="OrthoDB" id="240996at2"/>
<comment type="caution">
    <text evidence="2">The sequence shown here is derived from an EMBL/GenBank/DDBJ whole genome shotgun (WGS) entry which is preliminary data.</text>
</comment>
<proteinExistence type="predicted"/>
<dbReference type="AlphaFoldDB" id="A0A5C6FJ27"/>
<evidence type="ECO:0000313" key="2">
    <source>
        <dbReference type="EMBL" id="TWU60815.1"/>
    </source>
</evidence>
<protein>
    <recommendedName>
        <fullName evidence="4">LarA-like N-terminal domain-containing protein</fullName>
    </recommendedName>
</protein>
<dbReference type="EMBL" id="SJPW01000001">
    <property type="protein sequence ID" value="TWU60815.1"/>
    <property type="molecule type" value="Genomic_DNA"/>
</dbReference>
<evidence type="ECO:0000256" key="1">
    <source>
        <dbReference type="SAM" id="MobiDB-lite"/>
    </source>
</evidence>
<dbReference type="RefSeq" id="WP_146454888.1">
    <property type="nucleotide sequence ID" value="NZ_SJPW01000001.1"/>
</dbReference>
<dbReference type="Gene3D" id="3.40.50.11440">
    <property type="match status" value="1"/>
</dbReference>
<accession>A0A5C6FJ27</accession>
<organism evidence="2 3">
    <name type="scientific">Rubripirellula tenax</name>
    <dbReference type="NCBI Taxonomy" id="2528015"/>
    <lineage>
        <taxon>Bacteria</taxon>
        <taxon>Pseudomonadati</taxon>
        <taxon>Planctomycetota</taxon>
        <taxon>Planctomycetia</taxon>
        <taxon>Pirellulales</taxon>
        <taxon>Pirellulaceae</taxon>
        <taxon>Rubripirellula</taxon>
    </lineage>
</organism>
<feature type="region of interest" description="Disordered" evidence="1">
    <location>
        <begin position="302"/>
        <end position="332"/>
    </location>
</feature>